<dbReference type="SUPFAM" id="SSF52540">
    <property type="entry name" value="P-loop containing nucleoside triphosphate hydrolases"/>
    <property type="match status" value="1"/>
</dbReference>
<dbReference type="AlphaFoldDB" id="A0A5D9C7U7"/>
<dbReference type="InterPro" id="IPR027417">
    <property type="entry name" value="P-loop_NTPase"/>
</dbReference>
<evidence type="ECO:0000313" key="1">
    <source>
        <dbReference type="EMBL" id="TZG27948.1"/>
    </source>
</evidence>
<protein>
    <recommendedName>
        <fullName evidence="3">Sulfotransferase domain-containing protein</fullName>
    </recommendedName>
</protein>
<dbReference type="Gene3D" id="3.40.50.300">
    <property type="entry name" value="P-loop containing nucleotide triphosphate hydrolases"/>
    <property type="match status" value="1"/>
</dbReference>
<gene>
    <name evidence="1" type="ORF">FYJ91_10430</name>
</gene>
<dbReference type="RefSeq" id="WP_149522161.1">
    <property type="nucleotide sequence ID" value="NZ_VTOU01000002.1"/>
</dbReference>
<comment type="caution">
    <text evidence="1">The sequence shown here is derived from an EMBL/GenBank/DDBJ whole genome shotgun (WGS) entry which is preliminary data.</text>
</comment>
<dbReference type="EMBL" id="VTOU01000002">
    <property type="protein sequence ID" value="TZG27948.1"/>
    <property type="molecule type" value="Genomic_DNA"/>
</dbReference>
<sequence length="215" mass="23527">MTIVKRRVLCCGLMRSGSTWQFNVVREYIARATGETVYAAWTDDYSADTPALWHVVKSHRHDTVLEPGPDTIVSSVRDVRAVVGSLKRMGWLPADEGAVIALAKAYVAQSEAVGEVSHYVMRYEDMMKRPTDAVLAMGSVLGLPTSVEFASAVVRHVEALEAPSSTGNGYDRATLLHPGHIGARHNNVTISELSPSTVARIEDVCAQWLMRNGYN</sequence>
<organism evidence="1 2">
    <name type="scientific">Sphingomonas montanisoli</name>
    <dbReference type="NCBI Taxonomy" id="2606412"/>
    <lineage>
        <taxon>Bacteria</taxon>
        <taxon>Pseudomonadati</taxon>
        <taxon>Pseudomonadota</taxon>
        <taxon>Alphaproteobacteria</taxon>
        <taxon>Sphingomonadales</taxon>
        <taxon>Sphingomonadaceae</taxon>
        <taxon>Sphingomonas</taxon>
    </lineage>
</organism>
<name>A0A5D9C7U7_9SPHN</name>
<accession>A0A5D9C7U7</accession>
<evidence type="ECO:0008006" key="3">
    <source>
        <dbReference type="Google" id="ProtNLM"/>
    </source>
</evidence>
<reference evidence="1 2" key="1">
    <citation type="submission" date="2019-08" db="EMBL/GenBank/DDBJ databases">
        <authorList>
            <person name="Wang G."/>
            <person name="Xu Z."/>
        </authorList>
    </citation>
    <scope>NUCLEOTIDE SEQUENCE [LARGE SCALE GENOMIC DNA]</scope>
    <source>
        <strain evidence="1 2">ZX</strain>
    </source>
</reference>
<evidence type="ECO:0000313" key="2">
    <source>
        <dbReference type="Proteomes" id="UP000322077"/>
    </source>
</evidence>
<dbReference type="Proteomes" id="UP000322077">
    <property type="component" value="Unassembled WGS sequence"/>
</dbReference>
<proteinExistence type="predicted"/>
<keyword evidence="2" id="KW-1185">Reference proteome</keyword>